<evidence type="ECO:0000313" key="2">
    <source>
        <dbReference type="Proteomes" id="UP000700596"/>
    </source>
</evidence>
<gene>
    <name evidence="1" type="ORF">B0J11DRAFT_58222</name>
</gene>
<keyword evidence="2" id="KW-1185">Reference proteome</keyword>
<dbReference type="EMBL" id="JAGMWT010000010">
    <property type="protein sequence ID" value="KAH7121148.1"/>
    <property type="molecule type" value="Genomic_DNA"/>
</dbReference>
<reference evidence="1" key="1">
    <citation type="journal article" date="2021" name="Nat. Commun.">
        <title>Genetic determinants of endophytism in the Arabidopsis root mycobiome.</title>
        <authorList>
            <person name="Mesny F."/>
            <person name="Miyauchi S."/>
            <person name="Thiergart T."/>
            <person name="Pickel B."/>
            <person name="Atanasova L."/>
            <person name="Karlsson M."/>
            <person name="Huettel B."/>
            <person name="Barry K.W."/>
            <person name="Haridas S."/>
            <person name="Chen C."/>
            <person name="Bauer D."/>
            <person name="Andreopoulos W."/>
            <person name="Pangilinan J."/>
            <person name="LaButti K."/>
            <person name="Riley R."/>
            <person name="Lipzen A."/>
            <person name="Clum A."/>
            <person name="Drula E."/>
            <person name="Henrissat B."/>
            <person name="Kohler A."/>
            <person name="Grigoriev I.V."/>
            <person name="Martin F.M."/>
            <person name="Hacquard S."/>
        </authorList>
    </citation>
    <scope>NUCLEOTIDE SEQUENCE</scope>
    <source>
        <strain evidence="1">MPI-CAGE-CH-0243</strain>
    </source>
</reference>
<accession>A0A9P9DL49</accession>
<proteinExistence type="predicted"/>
<organism evidence="1 2">
    <name type="scientific">Dendryphion nanum</name>
    <dbReference type="NCBI Taxonomy" id="256645"/>
    <lineage>
        <taxon>Eukaryota</taxon>
        <taxon>Fungi</taxon>
        <taxon>Dikarya</taxon>
        <taxon>Ascomycota</taxon>
        <taxon>Pezizomycotina</taxon>
        <taxon>Dothideomycetes</taxon>
        <taxon>Pleosporomycetidae</taxon>
        <taxon>Pleosporales</taxon>
        <taxon>Torulaceae</taxon>
        <taxon>Dendryphion</taxon>
    </lineage>
</organism>
<dbReference type="Proteomes" id="UP000700596">
    <property type="component" value="Unassembled WGS sequence"/>
</dbReference>
<comment type="caution">
    <text evidence="1">The sequence shown here is derived from an EMBL/GenBank/DDBJ whole genome shotgun (WGS) entry which is preliminary data.</text>
</comment>
<sequence>MGFDAEVSPLLAPMSCSQGMIAMGKLHLSVLSHAPTSPSFSPLSLHSLRPCWLNLAASLLPSPSSSTDCAPTMGLCFGHDAQTEKTLSQCQTFGGSFGRARPSRNPDTVIEQLVRRILCYYLPGQESRISNNSKASGLDISSIMRWRNLWEKFVMRDSGLPVNLWTVGWTMYATRALRCIVLEISPATRSEGLGLGCVLKLGPSGHDA</sequence>
<evidence type="ECO:0000313" key="1">
    <source>
        <dbReference type="EMBL" id="KAH7121148.1"/>
    </source>
</evidence>
<protein>
    <submittedName>
        <fullName evidence="1">Uncharacterized protein</fullName>
    </submittedName>
</protein>
<name>A0A9P9DL49_9PLEO</name>
<dbReference type="AlphaFoldDB" id="A0A9P9DL49"/>